<accession>A0A4S4LC32</accession>
<evidence type="ECO:0000313" key="2">
    <source>
        <dbReference type="EMBL" id="THH08558.1"/>
    </source>
</evidence>
<keyword evidence="3" id="KW-1185">Reference proteome</keyword>
<dbReference type="EMBL" id="SGPK01000095">
    <property type="protein sequence ID" value="THH08558.1"/>
    <property type="molecule type" value="Genomic_DNA"/>
</dbReference>
<dbReference type="OrthoDB" id="3266199at2759"/>
<dbReference type="AlphaFoldDB" id="A0A4S4LC32"/>
<name>A0A4S4LC32_9AGAM</name>
<reference evidence="2 3" key="1">
    <citation type="submission" date="2019-02" db="EMBL/GenBank/DDBJ databases">
        <title>Genome sequencing of the rare red list fungi Phellinidium pouzarii.</title>
        <authorList>
            <person name="Buettner E."/>
            <person name="Kellner H."/>
        </authorList>
    </citation>
    <scope>NUCLEOTIDE SEQUENCE [LARGE SCALE GENOMIC DNA]</scope>
    <source>
        <strain evidence="2 3">DSM 108285</strain>
    </source>
</reference>
<dbReference type="InterPro" id="IPR011333">
    <property type="entry name" value="SKP1/BTB/POZ_sf"/>
</dbReference>
<dbReference type="Gene3D" id="3.30.710.10">
    <property type="entry name" value="Potassium Channel Kv1.1, Chain A"/>
    <property type="match status" value="1"/>
</dbReference>
<organism evidence="2 3">
    <name type="scientific">Phellinidium pouzarii</name>
    <dbReference type="NCBI Taxonomy" id="167371"/>
    <lineage>
        <taxon>Eukaryota</taxon>
        <taxon>Fungi</taxon>
        <taxon>Dikarya</taxon>
        <taxon>Basidiomycota</taxon>
        <taxon>Agaricomycotina</taxon>
        <taxon>Agaricomycetes</taxon>
        <taxon>Hymenochaetales</taxon>
        <taxon>Hymenochaetaceae</taxon>
        <taxon>Phellinidium</taxon>
    </lineage>
</organism>
<dbReference type="PROSITE" id="PS50097">
    <property type="entry name" value="BTB"/>
    <property type="match status" value="1"/>
</dbReference>
<proteinExistence type="predicted"/>
<dbReference type="SUPFAM" id="SSF54695">
    <property type="entry name" value="POZ domain"/>
    <property type="match status" value="1"/>
</dbReference>
<dbReference type="Pfam" id="PF00651">
    <property type="entry name" value="BTB"/>
    <property type="match status" value="1"/>
</dbReference>
<comment type="caution">
    <text evidence="2">The sequence shown here is derived from an EMBL/GenBank/DDBJ whole genome shotgun (WGS) entry which is preliminary data.</text>
</comment>
<dbReference type="Proteomes" id="UP000308199">
    <property type="component" value="Unassembled WGS sequence"/>
</dbReference>
<dbReference type="InterPro" id="IPR000210">
    <property type="entry name" value="BTB/POZ_dom"/>
</dbReference>
<evidence type="ECO:0000259" key="1">
    <source>
        <dbReference type="PROSITE" id="PS50097"/>
    </source>
</evidence>
<gene>
    <name evidence="2" type="ORF">EW145_g2630</name>
</gene>
<evidence type="ECO:0000313" key="3">
    <source>
        <dbReference type="Proteomes" id="UP000308199"/>
    </source>
</evidence>
<feature type="domain" description="BTB" evidence="1">
    <location>
        <begin position="21"/>
        <end position="87"/>
    </location>
</feature>
<protein>
    <recommendedName>
        <fullName evidence="1">BTB domain-containing protein</fullName>
    </recommendedName>
</protein>
<sequence length="201" mass="22089">MSSKNVDSNNLLFHPAYCDTPDAVLVLSASNGILFRVHSLVLKLASNVFKTMLDLPRVSTEREDDLILLSEGPETLQTLLDIIHPNQSLSGTLDGIKIPLTLVDSLWVAVVKYEIPGAMPAVRSLIQSPSLDCYPIEAYGLACHHGWREEATAISTRTLQYDLRSSESQRHLETILKSSPHASRASQLSQRCSHCGICHSA</sequence>